<sequence length="611" mass="69614">MERKEINIGLSCFYHDSAVALMIDGEIIAALQEERFSRIKQDKNFPGLALTRILKDHDLKISDVSNIFYYENPEKKFSRIEKTYNHFGLKGILTYSDVIPLWLSEKKDVKKLINENLFHLFGNEKSPTIHYIDHHKSHAASAFYPSPFESATILCIDGVGEWATTSAWLGKGHELKKIWEIKFPHSLGLLYSAFTWYCGFKVDSGEYKLMGLAPYGKPIYIDLIKKNIVKINDDGSFNLNMKYFDYAVGNCMISEEFEKLFGKNARKSESELTQHYLDVAASIQVVTEEVVSKIARNLQSLTGQENLCMAGGVALNCVSNGKLAKENIFKNIWIQPAAGDAGAAIGAVYAGVAGKFQWNKDNKRDFMQGSYLGTDYDNETIKEFLNKTGAVYHELQWESLIERVVDLLNEGKVIGWFQGKMEFGPRALGNRSIIGDPRNKDMQSLMNIKIKNRESFRPFAPIVMEEYASKWFDIAQDDEYMLFVTNVSSSLLIDFDDSHLHGIEKLKIVRSKIPAVTHVDNSARVQVLRRHNNKKFHDLLTEFYKQTGCPVLINTSFNVRGEPIVESPHDAYKCFMRTHMDVLIMGNSLCMKSEQPSLSDDDEWFSVYTLD</sequence>
<dbReference type="Pfam" id="PF02543">
    <property type="entry name" value="Carbam_trans_N"/>
    <property type="match status" value="1"/>
</dbReference>
<evidence type="ECO:0000259" key="3">
    <source>
        <dbReference type="Pfam" id="PF16861"/>
    </source>
</evidence>
<name>A0AAE9NWF8_9GAMM</name>
<dbReference type="Gene3D" id="3.30.420.40">
    <property type="match status" value="2"/>
</dbReference>
<dbReference type="KEGG" id="ppoo:LW347_08875"/>
<feature type="domain" description="Carbamoyltransferase C-terminal" evidence="3">
    <location>
        <begin position="406"/>
        <end position="592"/>
    </location>
</feature>
<evidence type="ECO:0000313" key="5">
    <source>
        <dbReference type="Proteomes" id="UP001059272"/>
    </source>
</evidence>
<dbReference type="InterPro" id="IPR038152">
    <property type="entry name" value="Carbam_trans_C_sf"/>
</dbReference>
<dbReference type="EMBL" id="CP090065">
    <property type="protein sequence ID" value="UVO10036.1"/>
    <property type="molecule type" value="Genomic_DNA"/>
</dbReference>
<dbReference type="PANTHER" id="PTHR34847:SF1">
    <property type="entry name" value="NODULATION PROTEIN U"/>
    <property type="match status" value="1"/>
</dbReference>
<dbReference type="InterPro" id="IPR003696">
    <property type="entry name" value="Carbtransf_dom"/>
</dbReference>
<proteinExistence type="inferred from homology"/>
<dbReference type="SUPFAM" id="SSF53067">
    <property type="entry name" value="Actin-like ATPase domain"/>
    <property type="match status" value="1"/>
</dbReference>
<dbReference type="Pfam" id="PF16861">
    <property type="entry name" value="Carbam_trans_C"/>
    <property type="match status" value="1"/>
</dbReference>
<gene>
    <name evidence="4" type="ORF">LW347_08875</name>
</gene>
<accession>A0AAE9NWF8</accession>
<dbReference type="GO" id="GO:0003824">
    <property type="term" value="F:catalytic activity"/>
    <property type="evidence" value="ECO:0007669"/>
    <property type="project" value="InterPro"/>
</dbReference>
<dbReference type="CDD" id="cd24098">
    <property type="entry name" value="ASKHA_NBD_TobZ_N"/>
    <property type="match status" value="1"/>
</dbReference>
<evidence type="ECO:0000313" key="4">
    <source>
        <dbReference type="EMBL" id="UVO10036.1"/>
    </source>
</evidence>
<dbReference type="InterPro" id="IPR031730">
    <property type="entry name" value="Carbam_trans_C"/>
</dbReference>
<evidence type="ECO:0000256" key="1">
    <source>
        <dbReference type="ARBA" id="ARBA00006129"/>
    </source>
</evidence>
<feature type="domain" description="Carbamoyltransferase" evidence="2">
    <location>
        <begin position="8"/>
        <end position="347"/>
    </location>
</feature>
<dbReference type="InterPro" id="IPR043129">
    <property type="entry name" value="ATPase_NBD"/>
</dbReference>
<reference evidence="4" key="1">
    <citation type="submission" date="2021-12" db="EMBL/GenBank/DDBJ databases">
        <title>Genome sequence of novel Pectobacterium sp. causing blackleg.</title>
        <authorList>
            <person name="Wang J."/>
        </authorList>
    </citation>
    <scope>NUCLEOTIDE SEQUENCE</scope>
    <source>
        <strain evidence="4">BY21311</strain>
    </source>
</reference>
<dbReference type="InterPro" id="IPR051338">
    <property type="entry name" value="NodU/CmcH_Carbamoyltrnsfr"/>
</dbReference>
<dbReference type="Proteomes" id="UP001059272">
    <property type="component" value="Chromosome"/>
</dbReference>
<organism evidence="4 5">
    <name type="scientific">Pectobacterium polonicum</name>
    <dbReference type="NCBI Taxonomy" id="2485124"/>
    <lineage>
        <taxon>Bacteria</taxon>
        <taxon>Pseudomonadati</taxon>
        <taxon>Pseudomonadota</taxon>
        <taxon>Gammaproteobacteria</taxon>
        <taxon>Enterobacterales</taxon>
        <taxon>Pectobacteriaceae</taxon>
        <taxon>Pectobacterium</taxon>
    </lineage>
</organism>
<protein>
    <submittedName>
        <fullName evidence="4">Carbamoyltransferase</fullName>
    </submittedName>
</protein>
<dbReference type="PANTHER" id="PTHR34847">
    <property type="entry name" value="NODULATION PROTEIN U"/>
    <property type="match status" value="1"/>
</dbReference>
<comment type="similarity">
    <text evidence="1">Belongs to the NodU/CmcH family.</text>
</comment>
<dbReference type="Gene3D" id="3.90.870.20">
    <property type="entry name" value="Carbamoyltransferase, C-terminal domain"/>
    <property type="match status" value="1"/>
</dbReference>
<dbReference type="RefSeq" id="WP_258884813.1">
    <property type="nucleotide sequence ID" value="NZ_CP090065.1"/>
</dbReference>
<evidence type="ECO:0000259" key="2">
    <source>
        <dbReference type="Pfam" id="PF02543"/>
    </source>
</evidence>
<dbReference type="AlphaFoldDB" id="A0AAE9NWF8"/>